<dbReference type="InterPro" id="IPR013087">
    <property type="entry name" value="Znf_C2H2_type"/>
</dbReference>
<feature type="compositionally biased region" description="Low complexity" evidence="1">
    <location>
        <begin position="10"/>
        <end position="23"/>
    </location>
</feature>
<evidence type="ECO:0000313" key="3">
    <source>
        <dbReference type="EMBL" id="KAF2671259.1"/>
    </source>
</evidence>
<feature type="compositionally biased region" description="Polar residues" evidence="1">
    <location>
        <begin position="230"/>
        <end position="240"/>
    </location>
</feature>
<gene>
    <name evidence="3" type="ORF">BT63DRAFT_211301</name>
</gene>
<feature type="region of interest" description="Disordered" evidence="1">
    <location>
        <begin position="641"/>
        <end position="660"/>
    </location>
</feature>
<feature type="compositionally biased region" description="Low complexity" evidence="1">
    <location>
        <begin position="177"/>
        <end position="191"/>
    </location>
</feature>
<accession>A0A6A6UG55</accession>
<feature type="region of interest" description="Disordered" evidence="1">
    <location>
        <begin position="569"/>
        <end position="630"/>
    </location>
</feature>
<feature type="compositionally biased region" description="Polar residues" evidence="1">
    <location>
        <begin position="393"/>
        <end position="409"/>
    </location>
</feature>
<feature type="domain" description="C2H2-type" evidence="2">
    <location>
        <begin position="421"/>
        <end position="442"/>
    </location>
</feature>
<feature type="region of interest" description="Disordered" evidence="1">
    <location>
        <begin position="345"/>
        <end position="422"/>
    </location>
</feature>
<feature type="region of interest" description="Disordered" evidence="1">
    <location>
        <begin position="1"/>
        <end position="24"/>
    </location>
</feature>
<feature type="compositionally biased region" description="Acidic residues" evidence="1">
    <location>
        <begin position="581"/>
        <end position="595"/>
    </location>
</feature>
<feature type="domain" description="C2H2-type" evidence="2">
    <location>
        <begin position="448"/>
        <end position="475"/>
    </location>
</feature>
<evidence type="ECO:0000256" key="1">
    <source>
        <dbReference type="SAM" id="MobiDB-lite"/>
    </source>
</evidence>
<feature type="domain" description="C2H2-type" evidence="2">
    <location>
        <begin position="514"/>
        <end position="539"/>
    </location>
</feature>
<proteinExistence type="predicted"/>
<dbReference type="Proteomes" id="UP000799302">
    <property type="component" value="Unassembled WGS sequence"/>
</dbReference>
<protein>
    <recommendedName>
        <fullName evidence="2">C2H2-type domain-containing protein</fullName>
    </recommendedName>
</protein>
<name>A0A6A6UG55_9PEZI</name>
<feature type="compositionally biased region" description="Low complexity" evidence="1">
    <location>
        <begin position="107"/>
        <end position="124"/>
    </location>
</feature>
<reference evidence="3" key="1">
    <citation type="journal article" date="2020" name="Stud. Mycol.">
        <title>101 Dothideomycetes genomes: a test case for predicting lifestyles and emergence of pathogens.</title>
        <authorList>
            <person name="Haridas S."/>
            <person name="Albert R."/>
            <person name="Binder M."/>
            <person name="Bloem J."/>
            <person name="Labutti K."/>
            <person name="Salamov A."/>
            <person name="Andreopoulos B."/>
            <person name="Baker S."/>
            <person name="Barry K."/>
            <person name="Bills G."/>
            <person name="Bluhm B."/>
            <person name="Cannon C."/>
            <person name="Castanera R."/>
            <person name="Culley D."/>
            <person name="Daum C."/>
            <person name="Ezra D."/>
            <person name="Gonzalez J."/>
            <person name="Henrissat B."/>
            <person name="Kuo A."/>
            <person name="Liang C."/>
            <person name="Lipzen A."/>
            <person name="Lutzoni F."/>
            <person name="Magnuson J."/>
            <person name="Mondo S."/>
            <person name="Nolan M."/>
            <person name="Ohm R."/>
            <person name="Pangilinan J."/>
            <person name="Park H.-J."/>
            <person name="Ramirez L."/>
            <person name="Alfaro M."/>
            <person name="Sun H."/>
            <person name="Tritt A."/>
            <person name="Yoshinaga Y."/>
            <person name="Zwiers L.-H."/>
            <person name="Turgeon B."/>
            <person name="Goodwin S."/>
            <person name="Spatafora J."/>
            <person name="Crous P."/>
            <person name="Grigoriev I."/>
        </authorList>
    </citation>
    <scope>NUCLEOTIDE SEQUENCE</scope>
    <source>
        <strain evidence="3">CBS 115976</strain>
    </source>
</reference>
<evidence type="ECO:0000313" key="4">
    <source>
        <dbReference type="Proteomes" id="UP000799302"/>
    </source>
</evidence>
<feature type="region of interest" description="Disordered" evidence="1">
    <location>
        <begin position="172"/>
        <end position="191"/>
    </location>
</feature>
<dbReference type="SMART" id="SM00355">
    <property type="entry name" value="ZnF_C2H2"/>
    <property type="match status" value="3"/>
</dbReference>
<feature type="region of interest" description="Disordered" evidence="1">
    <location>
        <begin position="491"/>
        <end position="511"/>
    </location>
</feature>
<dbReference type="OrthoDB" id="6077919at2759"/>
<feature type="region of interest" description="Disordered" evidence="1">
    <location>
        <begin position="107"/>
        <end position="128"/>
    </location>
</feature>
<dbReference type="AlphaFoldDB" id="A0A6A6UG55"/>
<sequence>MAQEPHYPNSSSGSSGQPYSQYSTAPYTEYSTTTSGYLAPVEFQPTFPMDNSQFATLAPAFSSVAAFGGEYGHTSNDLIQPPFLSHTGSPVSSNGVDLFAQPRLSASSESGASVQSTSSSSIGSPGLQPQYQEPWSNISYSGGYAALHAPASTSEMYQHTYQPTLEHDQVKNFVGESPSNSSPNSSVSPAFSSISSTFHSSRSSPIFESRTSIMDVSPGFRAPGLPASASRPSSTLNQPPFASERWQHSKNRRSSLLSNQLYSTQPAPIYSRQQVDSFPFVLPSPFPSDRNSSKYFSSSFSCFAQIFSNSKKTNNRKTDPSILQPLPYMSQSMYAPSFPTDLTAGPVSPHFLETNPTSPPLRPTSTNGRKVKSEARQSPHPAYHPYAYPPGRRQSTASIASRNSSQGSGSLEHEDQDRDRGVCQVPDCGKSFKDLKAHMLTHQLERPEKCPIKTCEYHIKGFARKYDKNRHTLTHYKGTMRHLTSVHNVEQVPPNARRKSPTSRKNANMNQQSGICSTCNHTFPSAQEFYEHLDECVLHVVQQEDPAEAINEKHLSTIAEDKDVQETLSKHNLSNEFETATYDEDEEDDEDEDEDAKTARKAMKKKEGGAGGSWHSNGRVSKKGRPGLTLSRGGVKMMAAAVTSGRKKRKNYPTSWGSSPEKMKMKKRVVCIYDGQRRLWKDDMMLNSDHEVRVPLPSVDGRPAHITDLDVTTMARAYALMGATPEERGPWVPDNIIEPSPPFL</sequence>
<evidence type="ECO:0000259" key="2">
    <source>
        <dbReference type="SMART" id="SM00355"/>
    </source>
</evidence>
<feature type="region of interest" description="Disordered" evidence="1">
    <location>
        <begin position="218"/>
        <end position="249"/>
    </location>
</feature>
<dbReference type="Gene3D" id="3.30.160.60">
    <property type="entry name" value="Classic Zinc Finger"/>
    <property type="match status" value="1"/>
</dbReference>
<keyword evidence="4" id="KW-1185">Reference proteome</keyword>
<feature type="compositionally biased region" description="Low complexity" evidence="1">
    <location>
        <begin position="379"/>
        <end position="390"/>
    </location>
</feature>
<feature type="compositionally biased region" description="Basic and acidic residues" evidence="1">
    <location>
        <begin position="411"/>
        <end position="421"/>
    </location>
</feature>
<organism evidence="3 4">
    <name type="scientific">Microthyrium microscopicum</name>
    <dbReference type="NCBI Taxonomy" id="703497"/>
    <lineage>
        <taxon>Eukaryota</taxon>
        <taxon>Fungi</taxon>
        <taxon>Dikarya</taxon>
        <taxon>Ascomycota</taxon>
        <taxon>Pezizomycotina</taxon>
        <taxon>Dothideomycetes</taxon>
        <taxon>Dothideomycetes incertae sedis</taxon>
        <taxon>Microthyriales</taxon>
        <taxon>Microthyriaceae</taxon>
        <taxon>Microthyrium</taxon>
    </lineage>
</organism>
<dbReference type="EMBL" id="MU004233">
    <property type="protein sequence ID" value="KAF2671259.1"/>
    <property type="molecule type" value="Genomic_DNA"/>
</dbReference>